<dbReference type="VEuPathDB" id="ToxoDB:CSUI_007236"/>
<proteinExistence type="predicted"/>
<name>A0A2C6KR50_9APIC</name>
<protein>
    <submittedName>
        <fullName evidence="1">Uncharacterized protein</fullName>
    </submittedName>
</protein>
<dbReference type="Proteomes" id="UP000221165">
    <property type="component" value="Unassembled WGS sequence"/>
</dbReference>
<dbReference type="RefSeq" id="XP_067920637.1">
    <property type="nucleotide sequence ID" value="XM_068067386.1"/>
</dbReference>
<comment type="caution">
    <text evidence="1">The sequence shown here is derived from an EMBL/GenBank/DDBJ whole genome shotgun (WGS) entry which is preliminary data.</text>
</comment>
<gene>
    <name evidence="1" type="ORF">CSUI_007236</name>
</gene>
<organism evidence="1 2">
    <name type="scientific">Cystoisospora suis</name>
    <dbReference type="NCBI Taxonomy" id="483139"/>
    <lineage>
        <taxon>Eukaryota</taxon>
        <taxon>Sar</taxon>
        <taxon>Alveolata</taxon>
        <taxon>Apicomplexa</taxon>
        <taxon>Conoidasida</taxon>
        <taxon>Coccidia</taxon>
        <taxon>Eucoccidiorida</taxon>
        <taxon>Eimeriorina</taxon>
        <taxon>Sarcocystidae</taxon>
        <taxon>Cystoisospora</taxon>
    </lineage>
</organism>
<reference evidence="1 2" key="1">
    <citation type="journal article" date="2017" name="Int. J. Parasitol.">
        <title>The genome of the protozoan parasite Cystoisospora suis and a reverse vaccinology approach to identify vaccine candidates.</title>
        <authorList>
            <person name="Palmieri N."/>
            <person name="Shrestha A."/>
            <person name="Ruttkowski B."/>
            <person name="Beck T."/>
            <person name="Vogl C."/>
            <person name="Tomley F."/>
            <person name="Blake D.P."/>
            <person name="Joachim A."/>
        </authorList>
    </citation>
    <scope>NUCLEOTIDE SEQUENCE [LARGE SCALE GENOMIC DNA]</scope>
    <source>
        <strain evidence="1 2">Wien I</strain>
    </source>
</reference>
<evidence type="ECO:0000313" key="1">
    <source>
        <dbReference type="EMBL" id="PHJ18935.1"/>
    </source>
</evidence>
<sequence>MGSFTGEGQRERLSQRLLATVGGKRGQNLIVVARAPRSPVVVEDAVPSRSRCYALVSVFFSLLLKL</sequence>
<dbReference type="GeneID" id="94430597"/>
<evidence type="ECO:0000313" key="2">
    <source>
        <dbReference type="Proteomes" id="UP000221165"/>
    </source>
</evidence>
<dbReference type="AlphaFoldDB" id="A0A2C6KR50"/>
<accession>A0A2C6KR50</accession>
<dbReference type="EMBL" id="MIGC01003763">
    <property type="protein sequence ID" value="PHJ18935.1"/>
    <property type="molecule type" value="Genomic_DNA"/>
</dbReference>
<keyword evidence="2" id="KW-1185">Reference proteome</keyword>